<protein>
    <recommendedName>
        <fullName evidence="6">MADS-box domain-containing protein</fullName>
    </recommendedName>
</protein>
<dbReference type="Pfam" id="PF00319">
    <property type="entry name" value="SRF-TF"/>
    <property type="match status" value="1"/>
</dbReference>
<dbReference type="AlphaFoldDB" id="A0A4Y7K8T2"/>
<dbReference type="GO" id="GO:0000978">
    <property type="term" value="F:RNA polymerase II cis-regulatory region sequence-specific DNA binding"/>
    <property type="evidence" value="ECO:0007669"/>
    <property type="project" value="TreeGrafter"/>
</dbReference>
<dbReference type="EMBL" id="CM010721">
    <property type="protein sequence ID" value="RZC68621.1"/>
    <property type="molecule type" value="Genomic_DNA"/>
</dbReference>
<evidence type="ECO:0000256" key="4">
    <source>
        <dbReference type="ARBA" id="ARBA00023163"/>
    </source>
</evidence>
<proteinExistence type="predicted"/>
<dbReference type="InterPro" id="IPR036879">
    <property type="entry name" value="TF_MADSbox_sf"/>
</dbReference>
<feature type="domain" description="MADS-box" evidence="6">
    <location>
        <begin position="1"/>
        <end position="51"/>
    </location>
</feature>
<accession>A0A4Y7K8T2</accession>
<evidence type="ECO:0000256" key="2">
    <source>
        <dbReference type="ARBA" id="ARBA00023015"/>
    </source>
</evidence>
<dbReference type="GO" id="GO:0005634">
    <property type="term" value="C:nucleus"/>
    <property type="evidence" value="ECO:0007669"/>
    <property type="project" value="UniProtKB-SubCell"/>
</dbReference>
<evidence type="ECO:0000256" key="5">
    <source>
        <dbReference type="ARBA" id="ARBA00023242"/>
    </source>
</evidence>
<evidence type="ECO:0000313" key="8">
    <source>
        <dbReference type="Proteomes" id="UP000316621"/>
    </source>
</evidence>
<keyword evidence="8" id="KW-1185">Reference proteome</keyword>
<dbReference type="PRINTS" id="PR00404">
    <property type="entry name" value="MADSDOMAIN"/>
</dbReference>
<evidence type="ECO:0000313" key="7">
    <source>
        <dbReference type="EMBL" id="RZC68621.1"/>
    </source>
</evidence>
<dbReference type="SMART" id="SM00432">
    <property type="entry name" value="MADS"/>
    <property type="match status" value="1"/>
</dbReference>
<evidence type="ECO:0000256" key="1">
    <source>
        <dbReference type="ARBA" id="ARBA00004123"/>
    </source>
</evidence>
<keyword evidence="5" id="KW-0539">Nucleus</keyword>
<dbReference type="Gramene" id="RZC68621">
    <property type="protein sequence ID" value="RZC68621"/>
    <property type="gene ID" value="C5167_032075"/>
</dbReference>
<evidence type="ECO:0000259" key="6">
    <source>
        <dbReference type="PROSITE" id="PS50066"/>
    </source>
</evidence>
<sequence length="118" mass="13741">MDNEANRQVTFSKRRKCLFKKAGELCVLCGAELAIIVFSPARKAFVFGHPEPTYIINRFLTGHEDLDVARYYNERLVPIQRQYMEVVKQLDVEKKKGVLMEKLQNRTMGFGGMRPWMV</sequence>
<organism evidence="7 8">
    <name type="scientific">Papaver somniferum</name>
    <name type="common">Opium poppy</name>
    <dbReference type="NCBI Taxonomy" id="3469"/>
    <lineage>
        <taxon>Eukaryota</taxon>
        <taxon>Viridiplantae</taxon>
        <taxon>Streptophyta</taxon>
        <taxon>Embryophyta</taxon>
        <taxon>Tracheophyta</taxon>
        <taxon>Spermatophyta</taxon>
        <taxon>Magnoliopsida</taxon>
        <taxon>Ranunculales</taxon>
        <taxon>Papaveraceae</taxon>
        <taxon>Papaveroideae</taxon>
        <taxon>Papaver</taxon>
    </lineage>
</organism>
<dbReference type="SUPFAM" id="SSF55455">
    <property type="entry name" value="SRF-like"/>
    <property type="match status" value="1"/>
</dbReference>
<keyword evidence="4" id="KW-0804">Transcription</keyword>
<dbReference type="InterPro" id="IPR002100">
    <property type="entry name" value="TF_MADSbox"/>
</dbReference>
<dbReference type="PROSITE" id="PS50066">
    <property type="entry name" value="MADS_BOX_2"/>
    <property type="match status" value="1"/>
</dbReference>
<dbReference type="GO" id="GO:0046983">
    <property type="term" value="F:protein dimerization activity"/>
    <property type="evidence" value="ECO:0007669"/>
    <property type="project" value="InterPro"/>
</dbReference>
<dbReference type="OMA" id="NHEPSKT"/>
<dbReference type="Gene3D" id="3.40.1810.10">
    <property type="entry name" value="Transcription factor, MADS-box"/>
    <property type="match status" value="1"/>
</dbReference>
<keyword evidence="2" id="KW-0805">Transcription regulation</keyword>
<dbReference type="PANTHER" id="PTHR11945:SF629">
    <property type="entry name" value="OS02G0164450 PROTEIN"/>
    <property type="match status" value="1"/>
</dbReference>
<dbReference type="STRING" id="3469.A0A4Y7K8T2"/>
<keyword evidence="3" id="KW-0238">DNA-binding</keyword>
<dbReference type="Proteomes" id="UP000316621">
    <property type="component" value="Chromosome 7"/>
</dbReference>
<comment type="subcellular location">
    <subcellularLocation>
        <location evidence="1">Nucleus</location>
    </subcellularLocation>
</comment>
<dbReference type="PANTHER" id="PTHR11945">
    <property type="entry name" value="MADS BOX PROTEIN"/>
    <property type="match status" value="1"/>
</dbReference>
<dbReference type="FunFam" id="3.40.1810.10:FF:000006">
    <property type="entry name" value="Agamous-like MADS-box protein AGL62"/>
    <property type="match status" value="1"/>
</dbReference>
<evidence type="ECO:0000256" key="3">
    <source>
        <dbReference type="ARBA" id="ARBA00023125"/>
    </source>
</evidence>
<reference evidence="7 8" key="1">
    <citation type="journal article" date="2018" name="Science">
        <title>The opium poppy genome and morphinan production.</title>
        <authorList>
            <person name="Guo L."/>
            <person name="Winzer T."/>
            <person name="Yang X."/>
            <person name="Li Y."/>
            <person name="Ning Z."/>
            <person name="He Z."/>
            <person name="Teodor R."/>
            <person name="Lu Y."/>
            <person name="Bowser T.A."/>
            <person name="Graham I.A."/>
            <person name="Ye K."/>
        </authorList>
    </citation>
    <scope>NUCLEOTIDE SEQUENCE [LARGE SCALE GENOMIC DNA]</scope>
    <source>
        <strain evidence="8">cv. HN1</strain>
        <tissue evidence="7">Leaves</tissue>
    </source>
</reference>
<name>A0A4Y7K8T2_PAPSO</name>
<dbReference type="GO" id="GO:0000981">
    <property type="term" value="F:DNA-binding transcription factor activity, RNA polymerase II-specific"/>
    <property type="evidence" value="ECO:0007669"/>
    <property type="project" value="TreeGrafter"/>
</dbReference>
<gene>
    <name evidence="7" type="ORF">C5167_032075</name>
</gene>